<accession>A0ACC1MVA8</accession>
<comment type="caution">
    <text evidence="1">The sequence shown here is derived from an EMBL/GenBank/DDBJ whole genome shotgun (WGS) entry which is preliminary data.</text>
</comment>
<dbReference type="EMBL" id="JAPDGR010003662">
    <property type="protein sequence ID" value="KAJ2970448.1"/>
    <property type="molecule type" value="Genomic_DNA"/>
</dbReference>
<evidence type="ECO:0000313" key="2">
    <source>
        <dbReference type="Proteomes" id="UP001143856"/>
    </source>
</evidence>
<proteinExistence type="predicted"/>
<reference evidence="1" key="1">
    <citation type="submission" date="2022-10" db="EMBL/GenBank/DDBJ databases">
        <title>Genome Sequence of Xylaria curta.</title>
        <authorList>
            <person name="Buettner E."/>
        </authorList>
    </citation>
    <scope>NUCLEOTIDE SEQUENCE</scope>
    <source>
        <strain evidence="1">Babe10</strain>
    </source>
</reference>
<dbReference type="Proteomes" id="UP001143856">
    <property type="component" value="Unassembled WGS sequence"/>
</dbReference>
<organism evidence="1 2">
    <name type="scientific">Xylaria curta</name>
    <dbReference type="NCBI Taxonomy" id="42375"/>
    <lineage>
        <taxon>Eukaryota</taxon>
        <taxon>Fungi</taxon>
        <taxon>Dikarya</taxon>
        <taxon>Ascomycota</taxon>
        <taxon>Pezizomycotina</taxon>
        <taxon>Sordariomycetes</taxon>
        <taxon>Xylariomycetidae</taxon>
        <taxon>Xylariales</taxon>
        <taxon>Xylariaceae</taxon>
        <taxon>Xylaria</taxon>
    </lineage>
</organism>
<protein>
    <submittedName>
        <fullName evidence="1">Uncharacterized protein</fullName>
    </submittedName>
</protein>
<gene>
    <name evidence="1" type="ORF">NUW58_g9695</name>
</gene>
<name>A0ACC1MVA8_9PEZI</name>
<sequence>MVRRRTRIDSLVERIESAEGESAQTDILPGFPEKISGQITWLDSDNLSTDGIYPGSLTYRDDVTKDEMARACMQNYDPGFDALAHEGDIIVSGYNFGTGSSREQAATAILAKKIPMVVAGSFSNTFARNSINNALMTLELPRLVDKLRQRFPPSKEGEQSALTRRTGWTLTWDIQRSVIEIQEGAGGETWTEKVGELPPTVQAIIASGGLEAHVKAQVVAQKAS</sequence>
<keyword evidence="2" id="KW-1185">Reference proteome</keyword>
<evidence type="ECO:0000313" key="1">
    <source>
        <dbReference type="EMBL" id="KAJ2970448.1"/>
    </source>
</evidence>